<dbReference type="PRINTS" id="PR01703">
    <property type="entry name" value="MNSODISMTASE"/>
</dbReference>
<feature type="binding site" evidence="5">
    <location>
        <position position="136"/>
    </location>
    <ligand>
        <name>Mn(2+)</name>
        <dbReference type="ChEBI" id="CHEBI:29035"/>
    </ligand>
</feature>
<proteinExistence type="inferred from homology"/>
<dbReference type="AlphaFoldDB" id="A0AAX4PB78"/>
<evidence type="ECO:0000256" key="1">
    <source>
        <dbReference type="ARBA" id="ARBA00008714"/>
    </source>
</evidence>
<gene>
    <name evidence="9" type="ORF">HKI87_06g45490</name>
</gene>
<accession>A0AAX4PB78</accession>
<feature type="domain" description="Manganese/iron superoxide dismutase C-terminal" evidence="8">
    <location>
        <begin position="154"/>
        <end position="256"/>
    </location>
</feature>
<feature type="binding site" evidence="5">
    <location>
        <position position="228"/>
    </location>
    <ligand>
        <name>Mn(2+)</name>
        <dbReference type="ChEBI" id="CHEBI:29035"/>
    </ligand>
</feature>
<evidence type="ECO:0000256" key="6">
    <source>
        <dbReference type="SAM" id="SignalP"/>
    </source>
</evidence>
<feature type="signal peptide" evidence="6">
    <location>
        <begin position="1"/>
        <end position="25"/>
    </location>
</feature>
<dbReference type="InterPro" id="IPR019831">
    <property type="entry name" value="Mn/Fe_SOD_N"/>
</dbReference>
<keyword evidence="3 5" id="KW-0479">Metal-binding</keyword>
<evidence type="ECO:0000256" key="5">
    <source>
        <dbReference type="PIRSR" id="PIRSR000349-1"/>
    </source>
</evidence>
<dbReference type="SUPFAM" id="SSF54719">
    <property type="entry name" value="Fe,Mn superoxide dismutase (SOD), C-terminal domain"/>
    <property type="match status" value="1"/>
</dbReference>
<dbReference type="PIRSF" id="PIRSF000349">
    <property type="entry name" value="SODismutase"/>
    <property type="match status" value="1"/>
</dbReference>
<reference evidence="9 10" key="1">
    <citation type="submission" date="2024-03" db="EMBL/GenBank/DDBJ databases">
        <title>Complete genome sequence of the green alga Chloropicon roscoffensis RCC1871.</title>
        <authorList>
            <person name="Lemieux C."/>
            <person name="Pombert J.-F."/>
            <person name="Otis C."/>
            <person name="Turmel M."/>
        </authorList>
    </citation>
    <scope>NUCLEOTIDE SEQUENCE [LARGE SCALE GENOMIC DNA]</scope>
    <source>
        <strain evidence="9 10">RCC1871</strain>
    </source>
</reference>
<name>A0AAX4PB78_9CHLO</name>
<feature type="domain" description="Manganese/iron superoxide dismutase N-terminal" evidence="7">
    <location>
        <begin position="48"/>
        <end position="144"/>
    </location>
</feature>
<dbReference type="PANTHER" id="PTHR43595">
    <property type="entry name" value="37S RIBOSOMAL PROTEIN S26, MITOCHONDRIAL"/>
    <property type="match status" value="1"/>
</dbReference>
<dbReference type="Pfam" id="PF00081">
    <property type="entry name" value="Sod_Fe_N"/>
    <property type="match status" value="1"/>
</dbReference>
<dbReference type="GO" id="GO:0005737">
    <property type="term" value="C:cytoplasm"/>
    <property type="evidence" value="ECO:0007669"/>
    <property type="project" value="TreeGrafter"/>
</dbReference>
<sequence length="265" mass="29154">MTTIAFGRTGMRAVILALAVCSGFAAVATAPAKLCVYEPCATNKDGKWPLPPLPYPYDSLVPHIDNKTMHFHHDIHFAGYTNKTNKALSERGNLPPYLEKLAGNMSLEGMMYVVESEPDSANLTYFVNNGGGYLNHKMYFATMAPPGSPGQREPTGALLDAIDAQFGNFTAFKDEMTSQAKSVFGSGWAFLVVDPENSNGLLVTSRPNQNSPYMDGVIPILGLDVWEHAYYLEYGPNRGDYIDNWWQVLNWTMVEKAYATATTSS</sequence>
<dbReference type="PROSITE" id="PS00088">
    <property type="entry name" value="SOD_MN"/>
    <property type="match status" value="1"/>
</dbReference>
<dbReference type="SUPFAM" id="SSF46609">
    <property type="entry name" value="Fe,Mn superoxide dismutase (SOD), N-terminal domain"/>
    <property type="match status" value="1"/>
</dbReference>
<dbReference type="InterPro" id="IPR036324">
    <property type="entry name" value="Mn/Fe_SOD_N_sf"/>
</dbReference>
<evidence type="ECO:0000313" key="9">
    <source>
        <dbReference type="EMBL" id="WZN63004.1"/>
    </source>
</evidence>
<dbReference type="EC" id="1.15.1.1" evidence="2"/>
<organism evidence="9 10">
    <name type="scientific">Chloropicon roscoffensis</name>
    <dbReference type="NCBI Taxonomy" id="1461544"/>
    <lineage>
        <taxon>Eukaryota</taxon>
        <taxon>Viridiplantae</taxon>
        <taxon>Chlorophyta</taxon>
        <taxon>Chloropicophyceae</taxon>
        <taxon>Chloropicales</taxon>
        <taxon>Chloropicaceae</taxon>
        <taxon>Chloropicon</taxon>
    </lineage>
</organism>
<dbReference type="PANTHER" id="PTHR43595:SF2">
    <property type="entry name" value="SMALL RIBOSOMAL SUBUNIT PROTEIN MS42"/>
    <property type="match status" value="1"/>
</dbReference>
<dbReference type="FunFam" id="3.55.40.20:FF:000004">
    <property type="entry name" value="Superoxide dismutase [Fe]"/>
    <property type="match status" value="1"/>
</dbReference>
<comment type="similarity">
    <text evidence="1">Belongs to the iron/manganese superoxide dismutase family.</text>
</comment>
<keyword evidence="10" id="KW-1185">Reference proteome</keyword>
<evidence type="ECO:0000259" key="7">
    <source>
        <dbReference type="Pfam" id="PF00081"/>
    </source>
</evidence>
<dbReference type="Gene3D" id="3.55.40.20">
    <property type="entry name" value="Iron/manganese superoxide dismutase, C-terminal domain"/>
    <property type="match status" value="1"/>
</dbReference>
<dbReference type="GO" id="GO:0004784">
    <property type="term" value="F:superoxide dismutase activity"/>
    <property type="evidence" value="ECO:0007669"/>
    <property type="project" value="UniProtKB-EC"/>
</dbReference>
<feature type="chain" id="PRO_5043579046" description="superoxide dismutase" evidence="6">
    <location>
        <begin position="26"/>
        <end position="265"/>
    </location>
</feature>
<evidence type="ECO:0000259" key="8">
    <source>
        <dbReference type="Pfam" id="PF02777"/>
    </source>
</evidence>
<keyword evidence="6" id="KW-0732">Signal</keyword>
<dbReference type="EMBL" id="CP151506">
    <property type="protein sequence ID" value="WZN63004.1"/>
    <property type="molecule type" value="Genomic_DNA"/>
</dbReference>
<feature type="binding site" evidence="5">
    <location>
        <position position="224"/>
    </location>
    <ligand>
        <name>Mn(2+)</name>
        <dbReference type="ChEBI" id="CHEBI:29035"/>
    </ligand>
</feature>
<dbReference type="Pfam" id="PF02777">
    <property type="entry name" value="Sod_Fe_C"/>
    <property type="match status" value="1"/>
</dbReference>
<dbReference type="InterPro" id="IPR019833">
    <property type="entry name" value="Mn/Fe_SOD_BS"/>
</dbReference>
<dbReference type="InterPro" id="IPR001189">
    <property type="entry name" value="Mn/Fe_SOD"/>
</dbReference>
<dbReference type="GO" id="GO:0046872">
    <property type="term" value="F:metal ion binding"/>
    <property type="evidence" value="ECO:0007669"/>
    <property type="project" value="UniProtKB-KW"/>
</dbReference>
<evidence type="ECO:0000256" key="4">
    <source>
        <dbReference type="ARBA" id="ARBA00023002"/>
    </source>
</evidence>
<keyword evidence="4" id="KW-0560">Oxidoreductase</keyword>
<evidence type="ECO:0000256" key="3">
    <source>
        <dbReference type="ARBA" id="ARBA00022723"/>
    </source>
</evidence>
<dbReference type="Proteomes" id="UP001472866">
    <property type="component" value="Chromosome 06"/>
</dbReference>
<evidence type="ECO:0000313" key="10">
    <source>
        <dbReference type="Proteomes" id="UP001472866"/>
    </source>
</evidence>
<dbReference type="InterPro" id="IPR036314">
    <property type="entry name" value="SOD_C_sf"/>
</dbReference>
<protein>
    <recommendedName>
        <fullName evidence="2">superoxide dismutase</fullName>
        <ecNumber evidence="2">1.15.1.1</ecNumber>
    </recommendedName>
</protein>
<dbReference type="Gene3D" id="1.10.287.990">
    <property type="entry name" value="Fe,Mn superoxide dismutase (SOD) domain"/>
    <property type="match status" value="1"/>
</dbReference>
<evidence type="ECO:0000256" key="2">
    <source>
        <dbReference type="ARBA" id="ARBA00012682"/>
    </source>
</evidence>
<dbReference type="InterPro" id="IPR019832">
    <property type="entry name" value="Mn/Fe_SOD_C"/>
</dbReference>
<feature type="binding site" evidence="5">
    <location>
        <position position="72"/>
    </location>
    <ligand>
        <name>Mn(2+)</name>
        <dbReference type="ChEBI" id="CHEBI:29035"/>
    </ligand>
</feature>